<sequence>MSEAPIVYSAGVLEHLNDIKARENEFTGLVQEMEGLRNQVMTSWNQESSSAAAFHAAHRKWTADVEEIQQVLRSIIARATDGVGDMASTEKSVASMFHG</sequence>
<dbReference type="RefSeq" id="WP_253660139.1">
    <property type="nucleotide sequence ID" value="NZ_BAAAJQ010000001.1"/>
</dbReference>
<accession>A0ABT1HBS1</accession>
<keyword evidence="2" id="KW-1185">Reference proteome</keyword>
<protein>
    <submittedName>
        <fullName evidence="1">Conserved protein YukE</fullName>
    </submittedName>
</protein>
<comment type="caution">
    <text evidence="1">The sequence shown here is derived from an EMBL/GenBank/DDBJ whole genome shotgun (WGS) entry which is preliminary data.</text>
</comment>
<organism evidence="1 2">
    <name type="scientific">Williamsia maris</name>
    <dbReference type="NCBI Taxonomy" id="72806"/>
    <lineage>
        <taxon>Bacteria</taxon>
        <taxon>Bacillati</taxon>
        <taxon>Actinomycetota</taxon>
        <taxon>Actinomycetes</taxon>
        <taxon>Mycobacteriales</taxon>
        <taxon>Nocardiaceae</taxon>
        <taxon>Williamsia</taxon>
    </lineage>
</organism>
<name>A0ABT1HBS1_9NOCA</name>
<evidence type="ECO:0000313" key="1">
    <source>
        <dbReference type="EMBL" id="MCP2175136.1"/>
    </source>
</evidence>
<dbReference type="InterPro" id="IPR036689">
    <property type="entry name" value="ESAT-6-like_sf"/>
</dbReference>
<dbReference type="Proteomes" id="UP001206895">
    <property type="component" value="Unassembled WGS sequence"/>
</dbReference>
<dbReference type="InterPro" id="IPR010310">
    <property type="entry name" value="T7SS_ESAT-6-like"/>
</dbReference>
<proteinExistence type="predicted"/>
<reference evidence="1 2" key="1">
    <citation type="submission" date="2022-06" db="EMBL/GenBank/DDBJ databases">
        <title>Genomic Encyclopedia of Archaeal and Bacterial Type Strains, Phase II (KMG-II): from individual species to whole genera.</title>
        <authorList>
            <person name="Goeker M."/>
        </authorList>
    </citation>
    <scope>NUCLEOTIDE SEQUENCE [LARGE SCALE GENOMIC DNA]</scope>
    <source>
        <strain evidence="1 2">DSM 44693</strain>
    </source>
</reference>
<dbReference type="SUPFAM" id="SSF140453">
    <property type="entry name" value="EsxAB dimer-like"/>
    <property type="match status" value="1"/>
</dbReference>
<dbReference type="EMBL" id="JAMTCJ010000001">
    <property type="protein sequence ID" value="MCP2175136.1"/>
    <property type="molecule type" value="Genomic_DNA"/>
</dbReference>
<evidence type="ECO:0000313" key="2">
    <source>
        <dbReference type="Proteomes" id="UP001206895"/>
    </source>
</evidence>
<dbReference type="Gene3D" id="1.10.287.1060">
    <property type="entry name" value="ESAT-6-like"/>
    <property type="match status" value="1"/>
</dbReference>
<gene>
    <name evidence="1" type="ORF">LX13_000943</name>
</gene>
<dbReference type="Pfam" id="PF06013">
    <property type="entry name" value="WXG100"/>
    <property type="match status" value="1"/>
</dbReference>